<dbReference type="EMBL" id="JAUZMZ010000244">
    <property type="protein sequence ID" value="MEE2035153.1"/>
    <property type="molecule type" value="Genomic_DNA"/>
</dbReference>
<evidence type="ECO:0000313" key="5">
    <source>
        <dbReference type="EMBL" id="MEE2035153.1"/>
    </source>
</evidence>
<dbReference type="Proteomes" id="UP001331936">
    <property type="component" value="Unassembled WGS sequence"/>
</dbReference>
<keyword evidence="6" id="KW-1185">Reference proteome</keyword>
<dbReference type="Pfam" id="PF00196">
    <property type="entry name" value="GerE"/>
    <property type="match status" value="1"/>
</dbReference>
<dbReference type="Gene3D" id="1.10.10.10">
    <property type="entry name" value="Winged helix-like DNA-binding domain superfamily/Winged helix DNA-binding domain"/>
    <property type="match status" value="1"/>
</dbReference>
<dbReference type="PANTHER" id="PTHR44688">
    <property type="entry name" value="DNA-BINDING TRANSCRIPTIONAL ACTIVATOR DEVR_DOSR"/>
    <property type="match status" value="1"/>
</dbReference>
<dbReference type="SUPFAM" id="SSF46894">
    <property type="entry name" value="C-terminal effector domain of the bipartite response regulators"/>
    <property type="match status" value="1"/>
</dbReference>
<reference evidence="5 6" key="1">
    <citation type="submission" date="2023-08" db="EMBL/GenBank/DDBJ databases">
        <authorList>
            <person name="Girao M."/>
            <person name="Carvalho M.F."/>
        </authorList>
    </citation>
    <scope>NUCLEOTIDE SEQUENCE [LARGE SCALE GENOMIC DNA]</scope>
    <source>
        <strain evidence="5 6">CC-R104</strain>
    </source>
</reference>
<dbReference type="RefSeq" id="WP_330154497.1">
    <property type="nucleotide sequence ID" value="NZ_JAUZMZ010000244.1"/>
</dbReference>
<name>A0ABU7JYS4_9NOCA</name>
<gene>
    <name evidence="5" type="ORF">Q8814_24105</name>
</gene>
<dbReference type="PANTHER" id="PTHR44688:SF16">
    <property type="entry name" value="DNA-BINDING TRANSCRIPTIONAL ACTIVATOR DEVR_DOSR"/>
    <property type="match status" value="1"/>
</dbReference>
<dbReference type="InterPro" id="IPR036388">
    <property type="entry name" value="WH-like_DNA-bd_sf"/>
</dbReference>
<dbReference type="InterPro" id="IPR016032">
    <property type="entry name" value="Sig_transdc_resp-reg_C-effctor"/>
</dbReference>
<dbReference type="Gene3D" id="1.25.40.10">
    <property type="entry name" value="Tetratricopeptide repeat domain"/>
    <property type="match status" value="2"/>
</dbReference>
<evidence type="ECO:0000256" key="3">
    <source>
        <dbReference type="ARBA" id="ARBA00023163"/>
    </source>
</evidence>
<dbReference type="PRINTS" id="PR00038">
    <property type="entry name" value="HTHLUXR"/>
</dbReference>
<feature type="domain" description="HTH luxR-type" evidence="4">
    <location>
        <begin position="482"/>
        <end position="547"/>
    </location>
</feature>
<dbReference type="InterPro" id="IPR011990">
    <property type="entry name" value="TPR-like_helical_dom_sf"/>
</dbReference>
<keyword evidence="1" id="KW-0805">Transcription regulation</keyword>
<dbReference type="PROSITE" id="PS50043">
    <property type="entry name" value="HTH_LUXR_2"/>
    <property type="match status" value="1"/>
</dbReference>
<keyword evidence="2" id="KW-0238">DNA-binding</keyword>
<evidence type="ECO:0000256" key="1">
    <source>
        <dbReference type="ARBA" id="ARBA00023015"/>
    </source>
</evidence>
<keyword evidence="3" id="KW-0804">Transcription</keyword>
<evidence type="ECO:0000256" key="2">
    <source>
        <dbReference type="ARBA" id="ARBA00023125"/>
    </source>
</evidence>
<comment type="caution">
    <text evidence="5">The sequence shown here is derived from an EMBL/GenBank/DDBJ whole genome shotgun (WGS) entry which is preliminary data.</text>
</comment>
<evidence type="ECO:0000259" key="4">
    <source>
        <dbReference type="PROSITE" id="PS50043"/>
    </source>
</evidence>
<evidence type="ECO:0000313" key="6">
    <source>
        <dbReference type="Proteomes" id="UP001331936"/>
    </source>
</evidence>
<accession>A0ABU7JYS4</accession>
<dbReference type="InterPro" id="IPR000792">
    <property type="entry name" value="Tscrpt_reg_LuxR_C"/>
</dbReference>
<dbReference type="SMART" id="SM00421">
    <property type="entry name" value="HTH_LUXR"/>
    <property type="match status" value="1"/>
</dbReference>
<organism evidence="5 6">
    <name type="scientific">Rhodococcus chondri</name>
    <dbReference type="NCBI Taxonomy" id="3065941"/>
    <lineage>
        <taxon>Bacteria</taxon>
        <taxon>Bacillati</taxon>
        <taxon>Actinomycetota</taxon>
        <taxon>Actinomycetes</taxon>
        <taxon>Mycobacteriales</taxon>
        <taxon>Nocardiaceae</taxon>
        <taxon>Rhodococcus</taxon>
    </lineage>
</organism>
<proteinExistence type="predicted"/>
<dbReference type="CDD" id="cd06170">
    <property type="entry name" value="LuxR_C_like"/>
    <property type="match status" value="1"/>
</dbReference>
<dbReference type="SUPFAM" id="SSF48452">
    <property type="entry name" value="TPR-like"/>
    <property type="match status" value="2"/>
</dbReference>
<sequence length="556" mass="59553">MVREELLSRADAALAEGRWGDARSSYEQALADEETGAAYFGSAIALWWLGSNRESVDRCTRAYTLFRRSGAETAAARCAVWLAITYKANFANFAAANGWIARAERMLAGLDPGSLHGWVWVARAYRLPDLDTAEALSSKALDVARSAGDADLELVALSQLGLVLVGKGEAGPGFALIDEAMAAALAGDRSTLDTVVYTCCDMLNACELTDDVERAAQWCRVADDFVRTYGCPFLYAECRILYGSVLAATGRWDDADRELCAGVQLTAHTYPALHTRASTRLAELRIRQGRLEEAGHLLDDLGVGVEARGEQALSLAALLLARGDAHGAGRTLEPQLRPLEQHRTHLTTALDLLVDAYLTVGDLGKSAAAARRLTEIAARTDNDRSTAVAAGAAGRVAAARGHGAAAAADLEAALRAWSRLELPFESARTRVELGRVLADRRPEVAVDHLRRALATFETLGAAREADRAAAVLRSLGVRCRARTGKPGLLTVREKEVLRLIGAGLSNPEIAARLFVSRKTASHHVSSILAKLDLRNRAEAAAYVATVLGPRRGSDLL</sequence>
<protein>
    <submittedName>
        <fullName evidence="5">Response regulator transcription factor</fullName>
    </submittedName>
</protein>